<dbReference type="EMBL" id="FNJU01000004">
    <property type="protein sequence ID" value="SDP63822.1"/>
    <property type="molecule type" value="Genomic_DNA"/>
</dbReference>
<keyword evidence="1" id="KW-0472">Membrane</keyword>
<sequence length="51" mass="5468">MLNKMRVLIKEEQGQGLSEYGLVLAGVVVVVAAAVILLQAEITTLFTNILP</sequence>
<dbReference type="RefSeq" id="WP_090853770.1">
    <property type="nucleotide sequence ID" value="NZ_FNJU01000004.1"/>
</dbReference>
<evidence type="ECO:0000313" key="2">
    <source>
        <dbReference type="EMBL" id="SDP63822.1"/>
    </source>
</evidence>
<keyword evidence="1" id="KW-1133">Transmembrane helix</keyword>
<dbReference type="Proteomes" id="UP000199159">
    <property type="component" value="Unassembled WGS sequence"/>
</dbReference>
<dbReference type="AlphaFoldDB" id="A0A1H0UBZ3"/>
<proteinExistence type="predicted"/>
<evidence type="ECO:0000256" key="1">
    <source>
        <dbReference type="SAM" id="Phobius"/>
    </source>
</evidence>
<feature type="transmembrane region" description="Helical" evidence="1">
    <location>
        <begin position="20"/>
        <end position="40"/>
    </location>
</feature>
<protein>
    <submittedName>
        <fullName evidence="2">Pilus assembly protein Flp/PilA</fullName>
    </submittedName>
</protein>
<reference evidence="3" key="1">
    <citation type="submission" date="2016-10" db="EMBL/GenBank/DDBJ databases">
        <authorList>
            <person name="Varghese N."/>
            <person name="Submissions S."/>
        </authorList>
    </citation>
    <scope>NUCLEOTIDE SEQUENCE [LARGE SCALE GENOMIC DNA]</scope>
    <source>
        <strain evidence="3">IBRC-M10078</strain>
    </source>
</reference>
<keyword evidence="3" id="KW-1185">Reference proteome</keyword>
<name>A0A1H0UBZ3_9BACI</name>
<keyword evidence="1" id="KW-0812">Transmembrane</keyword>
<evidence type="ECO:0000313" key="3">
    <source>
        <dbReference type="Proteomes" id="UP000199159"/>
    </source>
</evidence>
<organism evidence="2 3">
    <name type="scientific">Litchfieldia salsa</name>
    <dbReference type="NCBI Taxonomy" id="930152"/>
    <lineage>
        <taxon>Bacteria</taxon>
        <taxon>Bacillati</taxon>
        <taxon>Bacillota</taxon>
        <taxon>Bacilli</taxon>
        <taxon>Bacillales</taxon>
        <taxon>Bacillaceae</taxon>
        <taxon>Litchfieldia</taxon>
    </lineage>
</organism>
<accession>A0A1H0UBZ3</accession>
<gene>
    <name evidence="2" type="ORF">SAMN05216565_104299</name>
</gene>
<dbReference type="STRING" id="930152.SAMN05216565_104299"/>